<organism evidence="2 3">
    <name type="scientific">Candidatus Limenecus avicola</name>
    <dbReference type="NCBI Taxonomy" id="2840847"/>
    <lineage>
        <taxon>Bacteria</taxon>
        <taxon>Bacillati</taxon>
        <taxon>Bacillota</taxon>
        <taxon>Clostridia</taxon>
        <taxon>Eubacteriales</taxon>
        <taxon>Clostridiaceae</taxon>
        <taxon>Clostridiaceae incertae sedis</taxon>
        <taxon>Candidatus Limenecus</taxon>
    </lineage>
</organism>
<gene>
    <name evidence="2" type="ORF">IAD26_01475</name>
</gene>
<keyword evidence="1" id="KW-0175">Coiled coil</keyword>
<accession>A0A9D1MYH9</accession>
<sequence>MGEIALINSVSQKDVKNTGNVNNKVLNSKNSTVSIHGDKILQNKDVSLSSSDMFAVLSDASQRIADNANNLKEMGVPALQSVAVTVSNKAVNIISSASNECFKYDGELNKILEDSSLSPDEKKSKISLIKSKKESVIKEAEKKVSLLEKISDKLTQMAPAFLQLKYMQVDTTELTKPLMSLINGIDTAPSNLKNAKNPQDLQKISMENMNNIFGKDSQEDLQKLIKNIDKKIDKKEYQMNDKFADYFVRVRNPEEIKVLKIQKQLYTELAAMFKDNNA</sequence>
<feature type="coiled-coil region" evidence="1">
    <location>
        <begin position="130"/>
        <end position="157"/>
    </location>
</feature>
<dbReference type="EMBL" id="DVOD01000013">
    <property type="protein sequence ID" value="HIU91784.1"/>
    <property type="molecule type" value="Genomic_DNA"/>
</dbReference>
<evidence type="ECO:0000313" key="3">
    <source>
        <dbReference type="Proteomes" id="UP000886748"/>
    </source>
</evidence>
<dbReference type="AlphaFoldDB" id="A0A9D1MYH9"/>
<name>A0A9D1MYH9_9CLOT</name>
<comment type="caution">
    <text evidence="2">The sequence shown here is derived from an EMBL/GenBank/DDBJ whole genome shotgun (WGS) entry which is preliminary data.</text>
</comment>
<evidence type="ECO:0000313" key="2">
    <source>
        <dbReference type="EMBL" id="HIU91784.1"/>
    </source>
</evidence>
<proteinExistence type="predicted"/>
<reference evidence="2" key="1">
    <citation type="submission" date="2020-10" db="EMBL/GenBank/DDBJ databases">
        <authorList>
            <person name="Gilroy R."/>
        </authorList>
    </citation>
    <scope>NUCLEOTIDE SEQUENCE</scope>
    <source>
        <strain evidence="2">CHK154-7741</strain>
    </source>
</reference>
<reference evidence="2" key="2">
    <citation type="journal article" date="2021" name="PeerJ">
        <title>Extensive microbial diversity within the chicken gut microbiome revealed by metagenomics and culture.</title>
        <authorList>
            <person name="Gilroy R."/>
            <person name="Ravi A."/>
            <person name="Getino M."/>
            <person name="Pursley I."/>
            <person name="Horton D.L."/>
            <person name="Alikhan N.F."/>
            <person name="Baker D."/>
            <person name="Gharbi K."/>
            <person name="Hall N."/>
            <person name="Watson M."/>
            <person name="Adriaenssens E.M."/>
            <person name="Foster-Nyarko E."/>
            <person name="Jarju S."/>
            <person name="Secka A."/>
            <person name="Antonio M."/>
            <person name="Oren A."/>
            <person name="Chaudhuri R.R."/>
            <person name="La Ragione R."/>
            <person name="Hildebrand F."/>
            <person name="Pallen M.J."/>
        </authorList>
    </citation>
    <scope>NUCLEOTIDE SEQUENCE</scope>
    <source>
        <strain evidence="2">CHK154-7741</strain>
    </source>
</reference>
<evidence type="ECO:0000256" key="1">
    <source>
        <dbReference type="SAM" id="Coils"/>
    </source>
</evidence>
<protein>
    <submittedName>
        <fullName evidence="2">Uncharacterized protein</fullName>
    </submittedName>
</protein>
<dbReference type="Proteomes" id="UP000886748">
    <property type="component" value="Unassembled WGS sequence"/>
</dbReference>